<evidence type="ECO:0000256" key="5">
    <source>
        <dbReference type="ARBA" id="ARBA00022906"/>
    </source>
</evidence>
<dbReference type="EMBL" id="CP034873">
    <property type="protein sequence ID" value="QCI21618.1"/>
    <property type="molecule type" value="Genomic_DNA"/>
</dbReference>
<feature type="signal peptide" evidence="6">
    <location>
        <begin position="1"/>
        <end position="30"/>
    </location>
</feature>
<dbReference type="AlphaFoldDB" id="A0A4D6Y5J3"/>
<organism evidence="7 8">
    <name type="scientific">Buchnera aphidicola</name>
    <name type="common">Hyadaphis tataricae</name>
    <dbReference type="NCBI Taxonomy" id="1241859"/>
    <lineage>
        <taxon>Bacteria</taxon>
        <taxon>Pseudomonadati</taxon>
        <taxon>Pseudomonadota</taxon>
        <taxon>Gammaproteobacteria</taxon>
        <taxon>Enterobacterales</taxon>
        <taxon>Erwiniaceae</taxon>
        <taxon>Buchnera</taxon>
    </lineage>
</organism>
<sequence>MKINIMLNKKHFFQCLLISILCVLSNYANATIVTIIKPLGFIASAIAHGITSVEVIVPNYSTMHNYSLRPLDVIKIKNADFIVFIGNTAEPKYFKKIIYRFKKKILN</sequence>
<keyword evidence="5" id="KW-0862">Zinc</keyword>
<keyword evidence="3" id="KW-0813">Transport</keyword>
<keyword evidence="5" id="KW-0406">Ion transport</keyword>
<evidence type="ECO:0000256" key="2">
    <source>
        <dbReference type="ARBA" id="ARBA00015915"/>
    </source>
</evidence>
<dbReference type="Pfam" id="PF01297">
    <property type="entry name" value="ZnuA"/>
    <property type="match status" value="1"/>
</dbReference>
<feature type="chain" id="PRO_5021022108" description="High-affinity zinc uptake system protein ZnuA" evidence="6">
    <location>
        <begin position="31"/>
        <end position="107"/>
    </location>
</feature>
<dbReference type="Proteomes" id="UP000298773">
    <property type="component" value="Chromosome"/>
</dbReference>
<proteinExistence type="inferred from homology"/>
<evidence type="ECO:0000256" key="1">
    <source>
        <dbReference type="ARBA" id="ARBA00011028"/>
    </source>
</evidence>
<gene>
    <name evidence="7" type="ORF">D9V69_01585</name>
</gene>
<reference evidence="7 8" key="2">
    <citation type="submission" date="2019-05" db="EMBL/GenBank/DDBJ databases">
        <title>Genome evolution of the obligate endosymbiont Buchnera aphidicola.</title>
        <authorList>
            <person name="Moran N.A."/>
        </authorList>
    </citation>
    <scope>NUCLEOTIDE SEQUENCE [LARGE SCALE GENOMIC DNA]</scope>
    <source>
        <strain evidence="7 8">Hta</strain>
    </source>
</reference>
<comment type="similarity">
    <text evidence="1">Belongs to the bacterial solute-binding protein 9 family.</text>
</comment>
<dbReference type="InterPro" id="IPR006127">
    <property type="entry name" value="ZnuA-like"/>
</dbReference>
<dbReference type="Gene3D" id="3.40.50.1980">
    <property type="entry name" value="Nitrogenase molybdenum iron protein domain"/>
    <property type="match status" value="1"/>
</dbReference>
<evidence type="ECO:0000313" key="7">
    <source>
        <dbReference type="EMBL" id="QCI21618.1"/>
    </source>
</evidence>
<dbReference type="SUPFAM" id="SSF53807">
    <property type="entry name" value="Helical backbone' metal receptor"/>
    <property type="match status" value="1"/>
</dbReference>
<dbReference type="OrthoDB" id="7346865at2"/>
<accession>A0A4D6Y5J3</accession>
<dbReference type="PANTHER" id="PTHR42953">
    <property type="entry name" value="HIGH-AFFINITY ZINC UPTAKE SYSTEM PROTEIN ZNUA-RELATED"/>
    <property type="match status" value="1"/>
</dbReference>
<keyword evidence="5" id="KW-0864">Zinc transport</keyword>
<dbReference type="PANTHER" id="PTHR42953:SF3">
    <property type="entry name" value="HIGH-AFFINITY ZINC UPTAKE SYSTEM PROTEIN ZNUA"/>
    <property type="match status" value="1"/>
</dbReference>
<reference evidence="7 8" key="1">
    <citation type="submission" date="2018-12" db="EMBL/GenBank/DDBJ databases">
        <authorList>
            <person name="Chong R.A."/>
        </authorList>
    </citation>
    <scope>NUCLEOTIDE SEQUENCE [LARGE SCALE GENOMIC DNA]</scope>
    <source>
        <strain evidence="7 8">Hta</strain>
    </source>
</reference>
<evidence type="ECO:0000313" key="8">
    <source>
        <dbReference type="Proteomes" id="UP000298773"/>
    </source>
</evidence>
<dbReference type="GO" id="GO:0046872">
    <property type="term" value="F:metal ion binding"/>
    <property type="evidence" value="ECO:0007669"/>
    <property type="project" value="InterPro"/>
</dbReference>
<dbReference type="GO" id="GO:0006829">
    <property type="term" value="P:zinc ion transport"/>
    <property type="evidence" value="ECO:0007669"/>
    <property type="project" value="UniProtKB-KW"/>
</dbReference>
<dbReference type="InterPro" id="IPR050492">
    <property type="entry name" value="Bact_metal-bind_prot9"/>
</dbReference>
<protein>
    <recommendedName>
        <fullName evidence="2">High-affinity zinc uptake system protein ZnuA</fullName>
    </recommendedName>
</protein>
<evidence type="ECO:0000256" key="6">
    <source>
        <dbReference type="SAM" id="SignalP"/>
    </source>
</evidence>
<evidence type="ECO:0000256" key="4">
    <source>
        <dbReference type="ARBA" id="ARBA00022729"/>
    </source>
</evidence>
<keyword evidence="4 6" id="KW-0732">Signal</keyword>
<evidence type="ECO:0000256" key="3">
    <source>
        <dbReference type="ARBA" id="ARBA00022448"/>
    </source>
</evidence>
<name>A0A4D6Y5J3_9GAMM</name>